<comment type="caution">
    <text evidence="2">The sequence shown here is derived from an EMBL/GenBank/DDBJ whole genome shotgun (WGS) entry which is preliminary data.</text>
</comment>
<feature type="region of interest" description="Disordered" evidence="1">
    <location>
        <begin position="56"/>
        <end position="96"/>
    </location>
</feature>
<reference evidence="2 3" key="1">
    <citation type="submission" date="2018-10" db="EMBL/GenBank/DDBJ databases">
        <title>A high-quality apple genome assembly.</title>
        <authorList>
            <person name="Hu J."/>
        </authorList>
    </citation>
    <scope>NUCLEOTIDE SEQUENCE [LARGE SCALE GENOMIC DNA]</scope>
    <source>
        <strain evidence="3">cv. HFTH1</strain>
        <tissue evidence="2">Young leaf</tissue>
    </source>
</reference>
<evidence type="ECO:0000313" key="3">
    <source>
        <dbReference type="Proteomes" id="UP000290289"/>
    </source>
</evidence>
<dbReference type="STRING" id="3750.A0A498KCI4"/>
<dbReference type="EMBL" id="RDQH01000328">
    <property type="protein sequence ID" value="RXI05131.1"/>
    <property type="molecule type" value="Genomic_DNA"/>
</dbReference>
<evidence type="ECO:0008006" key="4">
    <source>
        <dbReference type="Google" id="ProtNLM"/>
    </source>
</evidence>
<feature type="compositionally biased region" description="Basic residues" evidence="1">
    <location>
        <begin position="56"/>
        <end position="66"/>
    </location>
</feature>
<feature type="region of interest" description="Disordered" evidence="1">
    <location>
        <begin position="116"/>
        <end position="155"/>
    </location>
</feature>
<organism evidence="2 3">
    <name type="scientific">Malus domestica</name>
    <name type="common">Apple</name>
    <name type="synonym">Pyrus malus</name>
    <dbReference type="NCBI Taxonomy" id="3750"/>
    <lineage>
        <taxon>Eukaryota</taxon>
        <taxon>Viridiplantae</taxon>
        <taxon>Streptophyta</taxon>
        <taxon>Embryophyta</taxon>
        <taxon>Tracheophyta</taxon>
        <taxon>Spermatophyta</taxon>
        <taxon>Magnoliopsida</taxon>
        <taxon>eudicotyledons</taxon>
        <taxon>Gunneridae</taxon>
        <taxon>Pentapetalae</taxon>
        <taxon>rosids</taxon>
        <taxon>fabids</taxon>
        <taxon>Rosales</taxon>
        <taxon>Rosaceae</taxon>
        <taxon>Amygdaloideae</taxon>
        <taxon>Maleae</taxon>
        <taxon>Malus</taxon>
    </lineage>
</organism>
<dbReference type="GO" id="GO:0003677">
    <property type="term" value="F:DNA binding"/>
    <property type="evidence" value="ECO:0007669"/>
    <property type="project" value="InterPro"/>
</dbReference>
<dbReference type="Pfam" id="PF03754">
    <property type="entry name" value="At2g31720-like"/>
    <property type="match status" value="1"/>
</dbReference>
<dbReference type="AlphaFoldDB" id="A0A498KCI4"/>
<evidence type="ECO:0000313" key="2">
    <source>
        <dbReference type="EMBL" id="RXI05131.1"/>
    </source>
</evidence>
<dbReference type="Proteomes" id="UP000290289">
    <property type="component" value="Chromosome 2"/>
</dbReference>
<sequence length="458" mass="52945">MERKMTLDDVRKLKVESFNKLLAEVKAVAKNRDEELDLLQKRVVIDLVEFERKAAKKVRETKKRKAASAYYDEEKPTSASASYHRKDRKLNYGSSSRSRKGEYEYYEDCDEELEEKPNTSMMMMKKKKKNQKPTKEAASTKPSAPSIHSPPPELPKEFKEKIACLNGYQVQLVIQKKLFKTDLSSGHDRLSMPVNQVINKNFLGEDDERLNDNGFVYVKVIDPCLKVHDNLGLTKWKAHNNNNFSYSLNRGWNSISTDEEVGFKIGDMIQVWFFRVNDPELAKKDSIRFAVVKLKNDFNGSTSTIDRQEAAESSMTKKDEEEKKYANDCSSSCSVSASQEVIESSTTKKQLEFGATRQHVSIKFRSVTLAKIETAMTTIREDKERSTDVVLSLIKILEKIKLVARDQKKEIDLLTKIVFMEFIQFESKPKKAKLTNRDEGKVVLERQKSWFRRQERSR</sequence>
<protein>
    <recommendedName>
        <fullName evidence="4">TF-B3 domain-containing protein</fullName>
    </recommendedName>
</protein>
<gene>
    <name evidence="2" type="ORF">DVH24_006388</name>
</gene>
<dbReference type="PANTHER" id="PTHR31541">
    <property type="entry name" value="B3 DOMAIN PLANT PROTEIN-RELATED"/>
    <property type="match status" value="1"/>
</dbReference>
<dbReference type="InterPro" id="IPR005508">
    <property type="entry name" value="At2g31720-like"/>
</dbReference>
<evidence type="ECO:0000256" key="1">
    <source>
        <dbReference type="SAM" id="MobiDB-lite"/>
    </source>
</evidence>
<name>A0A498KCI4_MALDO</name>
<dbReference type="PANTHER" id="PTHR31541:SF25">
    <property type="entry name" value="GAMMA-GLIADIN B"/>
    <property type="match status" value="1"/>
</dbReference>
<accession>A0A498KCI4</accession>
<keyword evidence="3" id="KW-1185">Reference proteome</keyword>
<proteinExistence type="predicted"/>